<keyword evidence="2" id="KW-1185">Reference proteome</keyword>
<evidence type="ECO:0000313" key="2">
    <source>
        <dbReference type="Proteomes" id="UP001274896"/>
    </source>
</evidence>
<protein>
    <submittedName>
        <fullName evidence="1">Uncharacterized protein</fullName>
    </submittedName>
</protein>
<dbReference type="Proteomes" id="UP001274896">
    <property type="component" value="Unassembled WGS sequence"/>
</dbReference>
<organism evidence="1 2">
    <name type="scientific">Hemibagrus guttatus</name>
    <dbReference type="NCBI Taxonomy" id="175788"/>
    <lineage>
        <taxon>Eukaryota</taxon>
        <taxon>Metazoa</taxon>
        <taxon>Chordata</taxon>
        <taxon>Craniata</taxon>
        <taxon>Vertebrata</taxon>
        <taxon>Euteleostomi</taxon>
        <taxon>Actinopterygii</taxon>
        <taxon>Neopterygii</taxon>
        <taxon>Teleostei</taxon>
        <taxon>Ostariophysi</taxon>
        <taxon>Siluriformes</taxon>
        <taxon>Bagridae</taxon>
        <taxon>Hemibagrus</taxon>
    </lineage>
</organism>
<reference evidence="1" key="1">
    <citation type="submission" date="2023-06" db="EMBL/GenBank/DDBJ databases">
        <title>Male Hemibagrus guttatus genome.</title>
        <authorList>
            <person name="Bian C."/>
        </authorList>
    </citation>
    <scope>NUCLEOTIDE SEQUENCE</scope>
    <source>
        <strain evidence="1">Male_cb2023</strain>
        <tissue evidence="1">Muscle</tissue>
    </source>
</reference>
<dbReference type="AlphaFoldDB" id="A0AAE0PQ65"/>
<evidence type="ECO:0000313" key="1">
    <source>
        <dbReference type="EMBL" id="KAK3506158.1"/>
    </source>
</evidence>
<gene>
    <name evidence="1" type="ORF">QTP70_018388</name>
</gene>
<dbReference type="EMBL" id="JAUCMX010000132">
    <property type="protein sequence ID" value="KAK3506158.1"/>
    <property type="molecule type" value="Genomic_DNA"/>
</dbReference>
<name>A0AAE0PQ65_9TELE</name>
<sequence length="103" mass="11730">MFKEAATSGSSINLEEYMTSVTSYICKCIDDVTVSKTITTRSNQKPWMMTALLKEAKRANVQRIHSHFQDSRDPRHMWQGIQVITNYKTTSPACDSDTSLPIR</sequence>
<comment type="caution">
    <text evidence="1">The sequence shown here is derived from an EMBL/GenBank/DDBJ whole genome shotgun (WGS) entry which is preliminary data.</text>
</comment>
<accession>A0AAE0PQ65</accession>
<proteinExistence type="predicted"/>